<sequence length="124" mass="13859">MVKVYFVGEMIRAGTTCGERERGVLDSNSIYHTCVFRVKKMCFPLHPFTRQQPLHSSCLRGRRHNILLATAKEDSGAVEAPSPETTCSCGLHVTTVFTSGQPRDSSLKLRKLGRWQAEEASNFT</sequence>
<evidence type="ECO:0000313" key="2">
    <source>
        <dbReference type="Proteomes" id="UP000298652"/>
    </source>
</evidence>
<dbReference type="Gramene" id="TKW28966">
    <property type="protein sequence ID" value="TKW28966"/>
    <property type="gene ID" value="SEVIR_3G364100v2"/>
</dbReference>
<dbReference type="EMBL" id="CM016554">
    <property type="protein sequence ID" value="TKW28966.1"/>
    <property type="molecule type" value="Genomic_DNA"/>
</dbReference>
<gene>
    <name evidence="1" type="ORF">SEVIR_3G364100v2</name>
</gene>
<evidence type="ECO:0000313" key="1">
    <source>
        <dbReference type="EMBL" id="TKW28966.1"/>
    </source>
</evidence>
<dbReference type="AlphaFoldDB" id="A0A4V6DAC8"/>
<name>A0A4V6DAC8_SETVI</name>
<accession>A0A4V6DAC8</accession>
<protein>
    <submittedName>
        <fullName evidence="1">Uncharacterized protein</fullName>
    </submittedName>
</protein>
<proteinExistence type="predicted"/>
<keyword evidence="2" id="KW-1185">Reference proteome</keyword>
<organism evidence="1 2">
    <name type="scientific">Setaria viridis</name>
    <name type="common">Green bristlegrass</name>
    <name type="synonym">Setaria italica subsp. viridis</name>
    <dbReference type="NCBI Taxonomy" id="4556"/>
    <lineage>
        <taxon>Eukaryota</taxon>
        <taxon>Viridiplantae</taxon>
        <taxon>Streptophyta</taxon>
        <taxon>Embryophyta</taxon>
        <taxon>Tracheophyta</taxon>
        <taxon>Spermatophyta</taxon>
        <taxon>Magnoliopsida</taxon>
        <taxon>Liliopsida</taxon>
        <taxon>Poales</taxon>
        <taxon>Poaceae</taxon>
        <taxon>PACMAD clade</taxon>
        <taxon>Panicoideae</taxon>
        <taxon>Panicodae</taxon>
        <taxon>Paniceae</taxon>
        <taxon>Cenchrinae</taxon>
        <taxon>Setaria</taxon>
    </lineage>
</organism>
<dbReference type="Proteomes" id="UP000298652">
    <property type="component" value="Chromosome 3"/>
</dbReference>
<reference evidence="1" key="1">
    <citation type="submission" date="2019-03" db="EMBL/GenBank/DDBJ databases">
        <title>WGS assembly of Setaria viridis.</title>
        <authorList>
            <person name="Huang P."/>
            <person name="Jenkins J."/>
            <person name="Grimwood J."/>
            <person name="Barry K."/>
            <person name="Healey A."/>
            <person name="Mamidi S."/>
            <person name="Sreedasyam A."/>
            <person name="Shu S."/>
            <person name="Feldman M."/>
            <person name="Wu J."/>
            <person name="Yu Y."/>
            <person name="Chen C."/>
            <person name="Johnson J."/>
            <person name="Rokhsar D."/>
            <person name="Baxter I."/>
            <person name="Schmutz J."/>
            <person name="Brutnell T."/>
            <person name="Kellogg E."/>
        </authorList>
    </citation>
    <scope>NUCLEOTIDE SEQUENCE [LARGE SCALE GENOMIC DNA]</scope>
</reference>